<dbReference type="AlphaFoldDB" id="A0A246FF07"/>
<proteinExistence type="predicted"/>
<name>A0A246FF07_PSENT</name>
<dbReference type="RefSeq" id="WP_088416278.1">
    <property type="nucleotide sequence ID" value="NZ_NJBA01000001.1"/>
</dbReference>
<evidence type="ECO:0000313" key="2">
    <source>
        <dbReference type="Proteomes" id="UP000198145"/>
    </source>
</evidence>
<dbReference type="Proteomes" id="UP000198145">
    <property type="component" value="Unassembled WGS sequence"/>
</dbReference>
<evidence type="ECO:0000313" key="1">
    <source>
        <dbReference type="EMBL" id="OWP52891.1"/>
    </source>
</evidence>
<sequence length="156" mass="17223">MKPTLPILEISPHQCIGPICLGDTRAMARDALAAVGFPLESYNGPTDYFCQAAIQTECDEHGFIWFIGLSQSERYLARYRGVDVFALPAGELFSLIASADDSGAHEFNDSEYLFPGQIITLWDADEQYDRQGNETRPVWAQVGIGNARYVEAVSAL</sequence>
<gene>
    <name evidence="1" type="ORF">CEG18_03345</name>
</gene>
<reference evidence="1 2" key="1">
    <citation type="submission" date="2017-06" db="EMBL/GenBank/DDBJ databases">
        <title>Draft genome of Pseudomonas nitroreducens DF05.</title>
        <authorList>
            <person name="Iyer R."/>
        </authorList>
    </citation>
    <scope>NUCLEOTIDE SEQUENCE [LARGE SCALE GENOMIC DNA]</scope>
    <source>
        <strain evidence="1 2">DF05</strain>
    </source>
</reference>
<organism evidence="1 2">
    <name type="scientific">Pseudomonas nitroreducens</name>
    <dbReference type="NCBI Taxonomy" id="46680"/>
    <lineage>
        <taxon>Bacteria</taxon>
        <taxon>Pseudomonadati</taxon>
        <taxon>Pseudomonadota</taxon>
        <taxon>Gammaproteobacteria</taxon>
        <taxon>Pseudomonadales</taxon>
        <taxon>Pseudomonadaceae</taxon>
        <taxon>Pseudomonas</taxon>
    </lineage>
</organism>
<protein>
    <submittedName>
        <fullName evidence="1">Uncharacterized protein</fullName>
    </submittedName>
</protein>
<dbReference type="EMBL" id="NJBA01000001">
    <property type="protein sequence ID" value="OWP52891.1"/>
    <property type="molecule type" value="Genomic_DNA"/>
</dbReference>
<comment type="caution">
    <text evidence="1">The sequence shown here is derived from an EMBL/GenBank/DDBJ whole genome shotgun (WGS) entry which is preliminary data.</text>
</comment>
<accession>A0A246FF07</accession>